<dbReference type="RefSeq" id="WP_006996246.1">
    <property type="nucleotide sequence ID" value="NZ_CP082857.1"/>
</dbReference>
<protein>
    <submittedName>
        <fullName evidence="2">Uncharacterized protein</fullName>
    </submittedName>
</protein>
<name>A0ABY1VUU6_HAEAE</name>
<keyword evidence="1" id="KW-1133">Transmembrane helix</keyword>
<gene>
    <name evidence="2" type="ORF">NCTC8502_01004</name>
</gene>
<proteinExistence type="predicted"/>
<keyword evidence="1" id="KW-0472">Membrane</keyword>
<evidence type="ECO:0000256" key="1">
    <source>
        <dbReference type="SAM" id="Phobius"/>
    </source>
</evidence>
<feature type="transmembrane region" description="Helical" evidence="1">
    <location>
        <begin position="20"/>
        <end position="37"/>
    </location>
</feature>
<evidence type="ECO:0000313" key="2">
    <source>
        <dbReference type="EMBL" id="SQH36785.1"/>
    </source>
</evidence>
<sequence length="97" mass="10685">MEENTSVQQEKTQDTTLLEWGWLSYLAAFSSVGYGLYKLLVYSNSTLDILKKNAYVGGDAYNYIIDGTHATTACVIGLIFAVMGTSCFIVNAINKKK</sequence>
<dbReference type="Proteomes" id="UP000249400">
    <property type="component" value="Chromosome 1"/>
</dbReference>
<organism evidence="2 3">
    <name type="scientific">Haemophilus aegyptius</name>
    <dbReference type="NCBI Taxonomy" id="197575"/>
    <lineage>
        <taxon>Bacteria</taxon>
        <taxon>Pseudomonadati</taxon>
        <taxon>Pseudomonadota</taxon>
        <taxon>Gammaproteobacteria</taxon>
        <taxon>Pasteurellales</taxon>
        <taxon>Pasteurellaceae</taxon>
        <taxon>Haemophilus</taxon>
    </lineage>
</organism>
<feature type="transmembrane region" description="Helical" evidence="1">
    <location>
        <begin position="70"/>
        <end position="93"/>
    </location>
</feature>
<accession>A0ABY1VUU6</accession>
<evidence type="ECO:0000313" key="3">
    <source>
        <dbReference type="Proteomes" id="UP000249400"/>
    </source>
</evidence>
<keyword evidence="3" id="KW-1185">Reference proteome</keyword>
<reference evidence="2 3" key="1">
    <citation type="submission" date="2018-06" db="EMBL/GenBank/DDBJ databases">
        <authorList>
            <consortium name="Pathogen Informatics"/>
            <person name="Doyle S."/>
        </authorList>
    </citation>
    <scope>NUCLEOTIDE SEQUENCE [LARGE SCALE GENOMIC DNA]</scope>
    <source>
        <strain evidence="2 3">NCTC8502</strain>
    </source>
</reference>
<dbReference type="EMBL" id="LS483429">
    <property type="protein sequence ID" value="SQH36785.1"/>
    <property type="molecule type" value="Genomic_DNA"/>
</dbReference>
<keyword evidence="1" id="KW-0812">Transmembrane</keyword>